<dbReference type="PANTHER" id="PTHR18964:SF149">
    <property type="entry name" value="BIFUNCTIONAL UDP-N-ACETYLGLUCOSAMINE 2-EPIMERASE_N-ACETYLMANNOSAMINE KINASE"/>
    <property type="match status" value="1"/>
</dbReference>
<dbReference type="EMBL" id="DYVF01000021">
    <property type="protein sequence ID" value="HJG30307.1"/>
    <property type="molecule type" value="Genomic_DNA"/>
</dbReference>
<organism evidence="2 3">
    <name type="scientific">Collinsella ihumii</name>
    <dbReference type="NCBI Taxonomy" id="1720204"/>
    <lineage>
        <taxon>Bacteria</taxon>
        <taxon>Bacillati</taxon>
        <taxon>Actinomycetota</taxon>
        <taxon>Coriobacteriia</taxon>
        <taxon>Coriobacteriales</taxon>
        <taxon>Coriobacteriaceae</taxon>
        <taxon>Collinsella</taxon>
    </lineage>
</organism>
<dbReference type="InterPro" id="IPR000600">
    <property type="entry name" value="ROK"/>
</dbReference>
<evidence type="ECO:0000313" key="3">
    <source>
        <dbReference type="Proteomes" id="UP000746751"/>
    </source>
</evidence>
<dbReference type="Pfam" id="PF00480">
    <property type="entry name" value="ROK"/>
    <property type="match status" value="1"/>
</dbReference>
<accession>A0A921IQN1</accession>
<protein>
    <submittedName>
        <fullName evidence="2">ROK family protein</fullName>
    </submittedName>
</protein>
<dbReference type="SUPFAM" id="SSF53067">
    <property type="entry name" value="Actin-like ATPase domain"/>
    <property type="match status" value="1"/>
</dbReference>
<dbReference type="InterPro" id="IPR049874">
    <property type="entry name" value="ROK_cs"/>
</dbReference>
<dbReference type="PROSITE" id="PS01125">
    <property type="entry name" value="ROK"/>
    <property type="match status" value="1"/>
</dbReference>
<proteinExistence type="inferred from homology"/>
<dbReference type="AlphaFoldDB" id="A0A921IQN1"/>
<comment type="caution">
    <text evidence="2">The sequence shown here is derived from an EMBL/GenBank/DDBJ whole genome shotgun (WGS) entry which is preliminary data.</text>
</comment>
<reference evidence="2" key="2">
    <citation type="submission" date="2021-09" db="EMBL/GenBank/DDBJ databases">
        <authorList>
            <person name="Gilroy R."/>
        </authorList>
    </citation>
    <scope>NUCLEOTIDE SEQUENCE</scope>
    <source>
        <strain evidence="2">ChiGjej2B2-7701</strain>
    </source>
</reference>
<comment type="similarity">
    <text evidence="1">Belongs to the ROK (NagC/XylR) family.</text>
</comment>
<sequence>MAEELFVGIDVGGTTVKEGLVNREGKILSKLSVPTPPLVDEAGYAAVIDGIKSLLDAQDGDVVLKGIGLAVPAPVPDDGNVKLIANASIDLQGLGAALKDAFGGVAVAFVNDANAAALGEMWRGSAFGHRSMALVTLGTGIGAGVVVDGKVIGGANGAGGEVGHTCVSPAEERVCGCGRHGCLEQYASATGVVNTYKMECEKRGTQPVELAGPSDSKSVFDAYQAGDEAAAAAVDTMVEYLGLALANLACTVDPEAIVLGGGLSAAGDLFLGKLVERFKHYTLSVCADTPIEIASLGNDAGLIGAAYAGLMEA</sequence>
<dbReference type="PANTHER" id="PTHR18964">
    <property type="entry name" value="ROK (REPRESSOR, ORF, KINASE) FAMILY"/>
    <property type="match status" value="1"/>
</dbReference>
<dbReference type="Proteomes" id="UP000746751">
    <property type="component" value="Unassembled WGS sequence"/>
</dbReference>
<evidence type="ECO:0000256" key="1">
    <source>
        <dbReference type="ARBA" id="ARBA00006479"/>
    </source>
</evidence>
<name>A0A921IQN1_9ACTN</name>
<dbReference type="Gene3D" id="3.30.420.40">
    <property type="match status" value="2"/>
</dbReference>
<dbReference type="InterPro" id="IPR043129">
    <property type="entry name" value="ATPase_NBD"/>
</dbReference>
<evidence type="ECO:0000313" key="2">
    <source>
        <dbReference type="EMBL" id="HJG30307.1"/>
    </source>
</evidence>
<reference evidence="2" key="1">
    <citation type="journal article" date="2021" name="PeerJ">
        <title>Extensive microbial diversity within the chicken gut microbiome revealed by metagenomics and culture.</title>
        <authorList>
            <person name="Gilroy R."/>
            <person name="Ravi A."/>
            <person name="Getino M."/>
            <person name="Pursley I."/>
            <person name="Horton D.L."/>
            <person name="Alikhan N.F."/>
            <person name="Baker D."/>
            <person name="Gharbi K."/>
            <person name="Hall N."/>
            <person name="Watson M."/>
            <person name="Adriaenssens E.M."/>
            <person name="Foster-Nyarko E."/>
            <person name="Jarju S."/>
            <person name="Secka A."/>
            <person name="Antonio M."/>
            <person name="Oren A."/>
            <person name="Chaudhuri R.R."/>
            <person name="La Ragione R."/>
            <person name="Hildebrand F."/>
            <person name="Pallen M.J."/>
        </authorList>
    </citation>
    <scope>NUCLEOTIDE SEQUENCE</scope>
    <source>
        <strain evidence="2">ChiGjej2B2-7701</strain>
    </source>
</reference>
<gene>
    <name evidence="2" type="ORF">K8U80_02805</name>
</gene>